<organism evidence="1 2">
    <name type="scientific">Nocardioides bizhenqiangii</name>
    <dbReference type="NCBI Taxonomy" id="3095076"/>
    <lineage>
        <taxon>Bacteria</taxon>
        <taxon>Bacillati</taxon>
        <taxon>Actinomycetota</taxon>
        <taxon>Actinomycetes</taxon>
        <taxon>Propionibacteriales</taxon>
        <taxon>Nocardioidaceae</taxon>
        <taxon>Nocardioides</taxon>
    </lineage>
</organism>
<gene>
    <name evidence="1" type="ORF">SHK19_06185</name>
</gene>
<name>A0ABZ0ZU44_9ACTN</name>
<dbReference type="SUPFAM" id="SSF56112">
    <property type="entry name" value="Protein kinase-like (PK-like)"/>
    <property type="match status" value="1"/>
</dbReference>
<dbReference type="InterPro" id="IPR011009">
    <property type="entry name" value="Kinase-like_dom_sf"/>
</dbReference>
<protein>
    <submittedName>
        <fullName evidence="1">Phosphotransferase</fullName>
    </submittedName>
</protein>
<evidence type="ECO:0000313" key="2">
    <source>
        <dbReference type="Proteomes" id="UP001327225"/>
    </source>
</evidence>
<proteinExistence type="predicted"/>
<reference evidence="2" key="1">
    <citation type="submission" date="2023-12" db="EMBL/GenBank/DDBJ databases">
        <title>Novel species in genus Nocardioides.</title>
        <authorList>
            <person name="Zhou H."/>
        </authorList>
    </citation>
    <scope>NUCLEOTIDE SEQUENCE [LARGE SCALE GENOMIC DNA]</scope>
    <source>
        <strain evidence="2">HM61</strain>
    </source>
</reference>
<dbReference type="RefSeq" id="WP_322458368.1">
    <property type="nucleotide sequence ID" value="NZ_CP141059.1"/>
</dbReference>
<sequence length="307" mass="34227">MDAARWTEPRFLESARQWIDEQLAGHGLAVTGDIEQPHVMKWSTVLRVPTADGAVWFKANDQSLRHEAGITALLAERHPANVPPLLAADLDRGWMLMADAGRRLREVLPEDGSVDRWLGVLRSVAEIQIACEDSVDELLALGVPDLRLATLPDTYDRQAREFDVEPRFRAATPYVRELCDRLAAFGIRETLQHDDLHDGQVYVKDGTHLVMDWGDACVSHPFFTLSVTLEGQISWGLDDVEDSVDLAPFRDAYLAPYAAAYPDLTRDDLLDAVDAALRLGWACRFANGMVPGEDPGPRLRMFLDGRA</sequence>
<accession>A0ABZ0ZU44</accession>
<dbReference type="EMBL" id="CP141059">
    <property type="protein sequence ID" value="WQQ27819.1"/>
    <property type="molecule type" value="Genomic_DNA"/>
</dbReference>
<dbReference type="Proteomes" id="UP001327225">
    <property type="component" value="Chromosome"/>
</dbReference>
<evidence type="ECO:0000313" key="1">
    <source>
        <dbReference type="EMBL" id="WQQ27819.1"/>
    </source>
</evidence>
<keyword evidence="2" id="KW-1185">Reference proteome</keyword>